<dbReference type="PANTHER" id="PTHR22980">
    <property type="entry name" value="CORTISTATIN"/>
    <property type="match status" value="1"/>
</dbReference>
<proteinExistence type="inferred from homology"/>
<dbReference type="GO" id="GO:0046982">
    <property type="term" value="F:protein heterodimerization activity"/>
    <property type="evidence" value="ECO:0007669"/>
    <property type="project" value="InterPro"/>
</dbReference>
<keyword evidence="2" id="KW-0227">DNA damage</keyword>
<dbReference type="GO" id="GO:0003677">
    <property type="term" value="F:DNA binding"/>
    <property type="evidence" value="ECO:0007669"/>
    <property type="project" value="UniProtKB-KW"/>
</dbReference>
<dbReference type="PANTHER" id="PTHR22980:SF0">
    <property type="entry name" value="CENTROMERE PROTEIN S"/>
    <property type="match status" value="1"/>
</dbReference>
<evidence type="ECO:0000256" key="3">
    <source>
        <dbReference type="ARBA" id="ARBA00023125"/>
    </source>
</evidence>
<dbReference type="GO" id="GO:0000712">
    <property type="term" value="P:resolution of meiotic recombination intermediates"/>
    <property type="evidence" value="ECO:0007669"/>
    <property type="project" value="TreeGrafter"/>
</dbReference>
<name>A0AAV3RDQ6_LITER</name>
<dbReference type="Proteomes" id="UP001454036">
    <property type="component" value="Unassembled WGS sequence"/>
</dbReference>
<accession>A0AAV3RDQ6</accession>
<dbReference type="Pfam" id="PF15630">
    <property type="entry name" value="CENP-S"/>
    <property type="match status" value="1"/>
</dbReference>
<evidence type="ECO:0000256" key="2">
    <source>
        <dbReference type="ARBA" id="ARBA00022763"/>
    </source>
</evidence>
<reference evidence="6 7" key="1">
    <citation type="submission" date="2024-01" db="EMBL/GenBank/DDBJ databases">
        <title>The complete chloroplast genome sequence of Lithospermum erythrorhizon: insights into the phylogenetic relationship among Boraginaceae species and the maternal lineages of purple gromwells.</title>
        <authorList>
            <person name="Okada T."/>
            <person name="Watanabe K."/>
        </authorList>
    </citation>
    <scope>NUCLEOTIDE SEQUENCE [LARGE SCALE GENOMIC DNA]</scope>
</reference>
<comment type="caution">
    <text evidence="6">The sequence shown here is derived from an EMBL/GenBank/DDBJ whole genome shotgun (WGS) entry which is preliminary data.</text>
</comment>
<dbReference type="GO" id="GO:0007218">
    <property type="term" value="P:neuropeptide signaling pathway"/>
    <property type="evidence" value="ECO:0007669"/>
    <property type="project" value="UniProtKB-KW"/>
</dbReference>
<feature type="region of interest" description="Disordered" evidence="5">
    <location>
        <begin position="95"/>
        <end position="137"/>
    </location>
</feature>
<dbReference type="GO" id="GO:0003682">
    <property type="term" value="F:chromatin binding"/>
    <property type="evidence" value="ECO:0007669"/>
    <property type="project" value="TreeGrafter"/>
</dbReference>
<keyword evidence="3" id="KW-0238">DNA-binding</keyword>
<dbReference type="SUPFAM" id="SSF47113">
    <property type="entry name" value="Histone-fold"/>
    <property type="match status" value="1"/>
</dbReference>
<sequence length="137" mass="15626">MASDDAEREEDETAEDLFMRDRFRLSTISIAESQAKQLDLEISRPIVACISDLAFKYTEIVAKDLALFAQHGGRKSVTMEDVILAVHRNEHLTTSMRSFSNGLKSKEPQSERKRRKTANRDLPYIPDISEILEDPDI</sequence>
<dbReference type="AlphaFoldDB" id="A0AAV3RDQ6"/>
<protein>
    <submittedName>
        <fullName evidence="6">Neuropeptide</fullName>
    </submittedName>
</protein>
<dbReference type="EMBL" id="BAABME010009073">
    <property type="protein sequence ID" value="GAA0174430.1"/>
    <property type="molecule type" value="Genomic_DNA"/>
</dbReference>
<dbReference type="GO" id="GO:0006281">
    <property type="term" value="P:DNA repair"/>
    <property type="evidence" value="ECO:0007669"/>
    <property type="project" value="UniProtKB-KW"/>
</dbReference>
<comment type="similarity">
    <text evidence="1">Belongs to the TAF9 family. CENP-S/MHF1 subfamily.</text>
</comment>
<evidence type="ECO:0000313" key="7">
    <source>
        <dbReference type="Proteomes" id="UP001454036"/>
    </source>
</evidence>
<organism evidence="6 7">
    <name type="scientific">Lithospermum erythrorhizon</name>
    <name type="common">Purple gromwell</name>
    <name type="synonym">Lithospermum officinale var. erythrorhizon</name>
    <dbReference type="NCBI Taxonomy" id="34254"/>
    <lineage>
        <taxon>Eukaryota</taxon>
        <taxon>Viridiplantae</taxon>
        <taxon>Streptophyta</taxon>
        <taxon>Embryophyta</taxon>
        <taxon>Tracheophyta</taxon>
        <taxon>Spermatophyta</taxon>
        <taxon>Magnoliopsida</taxon>
        <taxon>eudicotyledons</taxon>
        <taxon>Gunneridae</taxon>
        <taxon>Pentapetalae</taxon>
        <taxon>asterids</taxon>
        <taxon>lamiids</taxon>
        <taxon>Boraginales</taxon>
        <taxon>Boraginaceae</taxon>
        <taxon>Boraginoideae</taxon>
        <taxon>Lithospermeae</taxon>
        <taxon>Lithospermum</taxon>
    </lineage>
</organism>
<dbReference type="GO" id="GO:0071821">
    <property type="term" value="C:FANCM-MHF complex"/>
    <property type="evidence" value="ECO:0007669"/>
    <property type="project" value="InterPro"/>
</dbReference>
<keyword evidence="4" id="KW-0234">DNA repair</keyword>
<dbReference type="CDD" id="cd22919">
    <property type="entry name" value="HFD_CENP-S"/>
    <property type="match status" value="1"/>
</dbReference>
<evidence type="ECO:0000256" key="1">
    <source>
        <dbReference type="ARBA" id="ARBA00006612"/>
    </source>
</evidence>
<evidence type="ECO:0000256" key="5">
    <source>
        <dbReference type="SAM" id="MobiDB-lite"/>
    </source>
</evidence>
<dbReference type="InterPro" id="IPR029003">
    <property type="entry name" value="CENP-S/Mhf1"/>
</dbReference>
<dbReference type="InterPro" id="IPR009072">
    <property type="entry name" value="Histone-fold"/>
</dbReference>
<gene>
    <name evidence="6" type="ORF">LIER_27821</name>
</gene>
<keyword evidence="7" id="KW-1185">Reference proteome</keyword>
<evidence type="ECO:0000313" key="6">
    <source>
        <dbReference type="EMBL" id="GAA0174430.1"/>
    </source>
</evidence>
<evidence type="ECO:0000256" key="4">
    <source>
        <dbReference type="ARBA" id="ARBA00023204"/>
    </source>
</evidence>
<dbReference type="Gene3D" id="1.10.20.10">
    <property type="entry name" value="Histone, subunit A"/>
    <property type="match status" value="1"/>
</dbReference>
<keyword evidence="6" id="KW-0527">Neuropeptide</keyword>
<dbReference type="GO" id="GO:0031297">
    <property type="term" value="P:replication fork processing"/>
    <property type="evidence" value="ECO:0007669"/>
    <property type="project" value="TreeGrafter"/>
</dbReference>